<name>A0A0E9VN13_ANGAN</name>
<sequence>MPGFHSLSLIVLISYRGSIPLSKARNPCCSAV</sequence>
<reference evidence="1" key="1">
    <citation type="submission" date="2014-11" db="EMBL/GenBank/DDBJ databases">
        <authorList>
            <person name="Amaro Gonzalez C."/>
        </authorList>
    </citation>
    <scope>NUCLEOTIDE SEQUENCE</scope>
</reference>
<dbReference type="EMBL" id="GBXM01029058">
    <property type="protein sequence ID" value="JAH79519.1"/>
    <property type="molecule type" value="Transcribed_RNA"/>
</dbReference>
<protein>
    <submittedName>
        <fullName evidence="1">Uncharacterized protein</fullName>
    </submittedName>
</protein>
<evidence type="ECO:0000313" key="1">
    <source>
        <dbReference type="EMBL" id="JAH79519.1"/>
    </source>
</evidence>
<proteinExistence type="predicted"/>
<dbReference type="AlphaFoldDB" id="A0A0E9VN13"/>
<organism evidence="1">
    <name type="scientific">Anguilla anguilla</name>
    <name type="common">European freshwater eel</name>
    <name type="synonym">Muraena anguilla</name>
    <dbReference type="NCBI Taxonomy" id="7936"/>
    <lineage>
        <taxon>Eukaryota</taxon>
        <taxon>Metazoa</taxon>
        <taxon>Chordata</taxon>
        <taxon>Craniata</taxon>
        <taxon>Vertebrata</taxon>
        <taxon>Euteleostomi</taxon>
        <taxon>Actinopterygii</taxon>
        <taxon>Neopterygii</taxon>
        <taxon>Teleostei</taxon>
        <taxon>Anguilliformes</taxon>
        <taxon>Anguillidae</taxon>
        <taxon>Anguilla</taxon>
    </lineage>
</organism>
<accession>A0A0E9VN13</accession>
<reference evidence="1" key="2">
    <citation type="journal article" date="2015" name="Fish Shellfish Immunol.">
        <title>Early steps in the European eel (Anguilla anguilla)-Vibrio vulnificus interaction in the gills: Role of the RtxA13 toxin.</title>
        <authorList>
            <person name="Callol A."/>
            <person name="Pajuelo D."/>
            <person name="Ebbesson L."/>
            <person name="Teles M."/>
            <person name="MacKenzie S."/>
            <person name="Amaro C."/>
        </authorList>
    </citation>
    <scope>NUCLEOTIDE SEQUENCE</scope>
</reference>